<evidence type="ECO:0000256" key="4">
    <source>
        <dbReference type="ARBA" id="ARBA00023012"/>
    </source>
</evidence>
<proteinExistence type="predicted"/>
<dbReference type="AlphaFoldDB" id="A0A1G7QS16"/>
<reference evidence="6 7" key="1">
    <citation type="submission" date="2016-10" db="EMBL/GenBank/DDBJ databases">
        <authorList>
            <person name="de Groot N.N."/>
        </authorList>
    </citation>
    <scope>NUCLEOTIDE SEQUENCE [LARGE SCALE GENOMIC DNA]</scope>
    <source>
        <strain evidence="6 7">CGMCC 4.3143</strain>
    </source>
</reference>
<dbReference type="GO" id="GO:0016020">
    <property type="term" value="C:membrane"/>
    <property type="evidence" value="ECO:0007669"/>
    <property type="project" value="InterPro"/>
</dbReference>
<feature type="domain" description="Histidine kinase" evidence="5">
    <location>
        <begin position="260"/>
        <end position="360"/>
    </location>
</feature>
<keyword evidence="4" id="KW-0902">Two-component regulatory system</keyword>
<dbReference type="EMBL" id="FNBE01000008">
    <property type="protein sequence ID" value="SDG01307.1"/>
    <property type="molecule type" value="Genomic_DNA"/>
</dbReference>
<name>A0A1G7QS16_PSEOR</name>
<dbReference type="EC" id="2.7.13.3" evidence="2"/>
<dbReference type="InterPro" id="IPR036890">
    <property type="entry name" value="HATPase_C_sf"/>
</dbReference>
<dbReference type="Pfam" id="PF02518">
    <property type="entry name" value="HATPase_c"/>
    <property type="match status" value="1"/>
</dbReference>
<dbReference type="Proteomes" id="UP000198967">
    <property type="component" value="Unassembled WGS sequence"/>
</dbReference>
<dbReference type="SUPFAM" id="SSF55874">
    <property type="entry name" value="ATPase domain of HSP90 chaperone/DNA topoisomerase II/histidine kinase"/>
    <property type="match status" value="1"/>
</dbReference>
<dbReference type="Gene3D" id="3.30.565.10">
    <property type="entry name" value="Histidine kinase-like ATPase, C-terminal domain"/>
    <property type="match status" value="1"/>
</dbReference>
<evidence type="ECO:0000256" key="1">
    <source>
        <dbReference type="ARBA" id="ARBA00000085"/>
    </source>
</evidence>
<dbReference type="InterPro" id="IPR010559">
    <property type="entry name" value="Sig_transdc_His_kin_internal"/>
</dbReference>
<evidence type="ECO:0000256" key="3">
    <source>
        <dbReference type="ARBA" id="ARBA00022777"/>
    </source>
</evidence>
<dbReference type="InterPro" id="IPR005467">
    <property type="entry name" value="His_kinase_dom"/>
</dbReference>
<dbReference type="STRING" id="366584.SAMN05216377_108166"/>
<keyword evidence="3 6" id="KW-0418">Kinase</keyword>
<organism evidence="6 7">
    <name type="scientific">Pseudonocardia oroxyli</name>
    <dbReference type="NCBI Taxonomy" id="366584"/>
    <lineage>
        <taxon>Bacteria</taxon>
        <taxon>Bacillati</taxon>
        <taxon>Actinomycetota</taxon>
        <taxon>Actinomycetes</taxon>
        <taxon>Pseudonocardiales</taxon>
        <taxon>Pseudonocardiaceae</taxon>
        <taxon>Pseudonocardia</taxon>
    </lineage>
</organism>
<dbReference type="SMART" id="SM00387">
    <property type="entry name" value="HATPase_c"/>
    <property type="match status" value="1"/>
</dbReference>
<evidence type="ECO:0000313" key="7">
    <source>
        <dbReference type="Proteomes" id="UP000198967"/>
    </source>
</evidence>
<dbReference type="InterPro" id="IPR004358">
    <property type="entry name" value="Sig_transdc_His_kin-like_C"/>
</dbReference>
<evidence type="ECO:0000259" key="5">
    <source>
        <dbReference type="PROSITE" id="PS50109"/>
    </source>
</evidence>
<comment type="catalytic activity">
    <reaction evidence="1">
        <text>ATP + protein L-histidine = ADP + protein N-phospho-L-histidine.</text>
        <dbReference type="EC" id="2.7.13.3"/>
    </reaction>
</comment>
<keyword evidence="7" id="KW-1185">Reference proteome</keyword>
<dbReference type="InterPro" id="IPR050640">
    <property type="entry name" value="Bact_2-comp_sensor_kinase"/>
</dbReference>
<dbReference type="PANTHER" id="PTHR34220">
    <property type="entry name" value="SENSOR HISTIDINE KINASE YPDA"/>
    <property type="match status" value="1"/>
</dbReference>
<accession>A0A1G7QS16</accession>
<sequence>MGGYAAAVVTEDAPRRRFFRRAAPDATAVLAVGSAIAEDLRGGLSPRALDLGADPVARAVRRLRSLLGADAVGLAGLHGAPAWAGRAPAAAEDLVEQVRRDGHRASAGGVTAVPLLVRGEVAGVLVVAGDVPRGAVRRTADWVAESLERGRLEASAEAAARAELRALRAEISPHFVYNALTTIGSFVDSDPERARDLILDFAEYIRHSVARRGDYTTLAGEFRAIEAYLTLARAVLGDRLRVQVRIAPEVLPVALPFLALQPLVENAVQHGVERREEGGSVQVSGEAQGSECVIAIEDDGPGMDPDHARAVLAGATAGDGLALTNVDRRLRAVYGPQYGLVIETALGEGTRVVVRVPRFQAGVVAS</sequence>
<dbReference type="PANTHER" id="PTHR34220:SF7">
    <property type="entry name" value="SENSOR HISTIDINE KINASE YPDA"/>
    <property type="match status" value="1"/>
</dbReference>
<dbReference type="PROSITE" id="PS50109">
    <property type="entry name" value="HIS_KIN"/>
    <property type="match status" value="1"/>
</dbReference>
<gene>
    <name evidence="6" type="ORF">SAMN05216377_108166</name>
</gene>
<dbReference type="InterPro" id="IPR003594">
    <property type="entry name" value="HATPase_dom"/>
</dbReference>
<protein>
    <recommendedName>
        <fullName evidence="2">histidine kinase</fullName>
        <ecNumber evidence="2">2.7.13.3</ecNumber>
    </recommendedName>
</protein>
<dbReference type="Pfam" id="PF06580">
    <property type="entry name" value="His_kinase"/>
    <property type="match status" value="1"/>
</dbReference>
<dbReference type="PRINTS" id="PR00344">
    <property type="entry name" value="BCTRLSENSOR"/>
</dbReference>
<evidence type="ECO:0000313" key="6">
    <source>
        <dbReference type="EMBL" id="SDG01307.1"/>
    </source>
</evidence>
<dbReference type="GO" id="GO:0000155">
    <property type="term" value="F:phosphorelay sensor kinase activity"/>
    <property type="evidence" value="ECO:0007669"/>
    <property type="project" value="InterPro"/>
</dbReference>
<evidence type="ECO:0000256" key="2">
    <source>
        <dbReference type="ARBA" id="ARBA00012438"/>
    </source>
</evidence>
<keyword evidence="3 6" id="KW-0808">Transferase</keyword>